<dbReference type="PANTHER" id="PTHR12463:SF0">
    <property type="entry name" value="ALPHA-KETOGLUTARATE-DEPENDENT DIOXYGENASE ALKB HOMOLOG 4"/>
    <property type="match status" value="1"/>
</dbReference>
<dbReference type="OrthoDB" id="442860at2759"/>
<accession>A0A1S3H0S0</accession>
<dbReference type="RefSeq" id="XP_013379730.1">
    <property type="nucleotide sequence ID" value="XM_013524276.1"/>
</dbReference>
<sequence>MEATPWVNSQSGRRKQVVAFVFTIKEELSFDYGPKANFKKKKLKLGCFNGLPAFCKTLVERMQRTEQLRDFVPVELCDLEYVPDRGSAIDPHFDDFWLWGERLVTLNLLSDTYLTLSKDDQPGVEVLVPMPRKSLIIVSGPARFQWKHAIKRDHIQSRRIAMTFRELAPEFLEGGPQEDTGRKMIDLAKTFRGVAVGGQLSLIQS</sequence>
<dbReference type="InterPro" id="IPR005123">
    <property type="entry name" value="Oxoglu/Fe-dep_dioxygenase_dom"/>
</dbReference>
<dbReference type="GO" id="GO:0051213">
    <property type="term" value="F:dioxygenase activity"/>
    <property type="evidence" value="ECO:0007669"/>
    <property type="project" value="UniProtKB-KW"/>
</dbReference>
<gene>
    <name evidence="5" type="primary">LOC106151170</name>
</gene>
<dbReference type="SUPFAM" id="SSF51197">
    <property type="entry name" value="Clavaminate synthase-like"/>
    <property type="match status" value="1"/>
</dbReference>
<dbReference type="FunCoup" id="A0A1S3H0S0">
    <property type="interactions" value="1670"/>
</dbReference>
<dbReference type="PROSITE" id="PS51471">
    <property type="entry name" value="FE2OG_OXY"/>
    <property type="match status" value="1"/>
</dbReference>
<keyword evidence="2" id="KW-0408">Iron</keyword>
<dbReference type="GO" id="GO:0032451">
    <property type="term" value="F:demethylase activity"/>
    <property type="evidence" value="ECO:0007669"/>
    <property type="project" value="TreeGrafter"/>
</dbReference>
<dbReference type="InterPro" id="IPR037151">
    <property type="entry name" value="AlkB-like_sf"/>
</dbReference>
<evidence type="ECO:0000256" key="2">
    <source>
        <dbReference type="RuleBase" id="RU003682"/>
    </source>
</evidence>
<comment type="cofactor">
    <cofactor evidence="1">
        <name>Fe(2+)</name>
        <dbReference type="ChEBI" id="CHEBI:29033"/>
    </cofactor>
</comment>
<name>A0A1S3H0S0_LINAN</name>
<evidence type="ECO:0000256" key="1">
    <source>
        <dbReference type="ARBA" id="ARBA00001954"/>
    </source>
</evidence>
<organism evidence="4 5">
    <name type="scientific">Lingula anatina</name>
    <name type="common">Brachiopod</name>
    <name type="synonym">Lingula unguis</name>
    <dbReference type="NCBI Taxonomy" id="7574"/>
    <lineage>
        <taxon>Eukaryota</taxon>
        <taxon>Metazoa</taxon>
        <taxon>Spiralia</taxon>
        <taxon>Lophotrochozoa</taxon>
        <taxon>Brachiopoda</taxon>
        <taxon>Linguliformea</taxon>
        <taxon>Lingulata</taxon>
        <taxon>Lingulida</taxon>
        <taxon>Linguloidea</taxon>
        <taxon>Lingulidae</taxon>
        <taxon>Lingula</taxon>
    </lineage>
</organism>
<reference evidence="5" key="1">
    <citation type="submission" date="2025-08" db="UniProtKB">
        <authorList>
            <consortium name="RefSeq"/>
        </authorList>
    </citation>
    <scope>IDENTIFICATION</scope>
    <source>
        <tissue evidence="5">Gonads</tissue>
    </source>
</reference>
<dbReference type="AlphaFoldDB" id="A0A1S3H0S0"/>
<dbReference type="GO" id="GO:0046872">
    <property type="term" value="F:metal ion binding"/>
    <property type="evidence" value="ECO:0007669"/>
    <property type="project" value="UniProtKB-KW"/>
</dbReference>
<feature type="domain" description="Fe2OG dioxygenase" evidence="3">
    <location>
        <begin position="73"/>
        <end position="168"/>
    </location>
</feature>
<keyword evidence="2" id="KW-0479">Metal-binding</keyword>
<evidence type="ECO:0000313" key="5">
    <source>
        <dbReference type="RefSeq" id="XP_013379730.1"/>
    </source>
</evidence>
<keyword evidence="2" id="KW-0560">Oxidoreductase</keyword>
<dbReference type="GO" id="GO:0070988">
    <property type="term" value="P:demethylation"/>
    <property type="evidence" value="ECO:0007669"/>
    <property type="project" value="InterPro"/>
</dbReference>
<dbReference type="InParanoid" id="A0A1S3H0S0"/>
<dbReference type="PANTHER" id="PTHR12463">
    <property type="entry name" value="OXYGENASE-RELATED"/>
    <property type="match status" value="1"/>
</dbReference>
<comment type="similarity">
    <text evidence="2">Belongs to the iron/ascorbate-dependent oxidoreductase family.</text>
</comment>
<evidence type="ECO:0000259" key="3">
    <source>
        <dbReference type="PROSITE" id="PS51471"/>
    </source>
</evidence>
<dbReference type="Proteomes" id="UP000085678">
    <property type="component" value="Unplaced"/>
</dbReference>
<evidence type="ECO:0000313" key="4">
    <source>
        <dbReference type="Proteomes" id="UP000085678"/>
    </source>
</evidence>
<protein>
    <submittedName>
        <fullName evidence="5">Alpha-ketoglutarate-dependent dioxygenase alkB homolog 4</fullName>
    </submittedName>
</protein>
<keyword evidence="4" id="KW-1185">Reference proteome</keyword>
<proteinExistence type="inferred from homology"/>
<dbReference type="STRING" id="7574.A0A1S3H0S0"/>
<dbReference type="GeneID" id="106151170"/>
<dbReference type="InterPro" id="IPR032857">
    <property type="entry name" value="ALKBH4"/>
</dbReference>
<keyword evidence="5" id="KW-0223">Dioxygenase</keyword>
<dbReference type="KEGG" id="lak:106151170"/>
<dbReference type="Gene3D" id="2.60.120.590">
    <property type="entry name" value="Alpha-ketoglutarate-dependent dioxygenase AlkB-like"/>
    <property type="match status" value="1"/>
</dbReference>